<reference evidence="2 3" key="1">
    <citation type="submission" date="2014-02" db="EMBL/GenBank/DDBJ databases">
        <title>The genome sequence of Colletotrichum nymphaeae SA-01.</title>
        <authorList>
            <person name="Baroncelli R."/>
            <person name="Thon M.R."/>
        </authorList>
    </citation>
    <scope>NUCLEOTIDE SEQUENCE [LARGE SCALE GENOMIC DNA]</scope>
    <source>
        <strain evidence="2 3">SA-01</strain>
    </source>
</reference>
<gene>
    <name evidence="2" type="ORF">CNYM01_05146</name>
</gene>
<evidence type="ECO:0000313" key="2">
    <source>
        <dbReference type="EMBL" id="KXH52763.1"/>
    </source>
</evidence>
<dbReference type="AlphaFoldDB" id="A0A135TXE6"/>
<feature type="coiled-coil region" evidence="1">
    <location>
        <begin position="14"/>
        <end position="48"/>
    </location>
</feature>
<name>A0A135TXE6_9PEZI</name>
<comment type="caution">
    <text evidence="2">The sequence shown here is derived from an EMBL/GenBank/DDBJ whole genome shotgun (WGS) entry which is preliminary data.</text>
</comment>
<proteinExistence type="predicted"/>
<evidence type="ECO:0000256" key="1">
    <source>
        <dbReference type="SAM" id="Coils"/>
    </source>
</evidence>
<accession>A0A135TXE6</accession>
<dbReference type="OrthoDB" id="4840519at2759"/>
<dbReference type="Proteomes" id="UP000070054">
    <property type="component" value="Unassembled WGS sequence"/>
</dbReference>
<keyword evidence="1" id="KW-0175">Coiled coil</keyword>
<protein>
    <submittedName>
        <fullName evidence="2">Uncharacterized protein</fullName>
    </submittedName>
</protein>
<dbReference type="EMBL" id="JEMN01000999">
    <property type="protein sequence ID" value="KXH52763.1"/>
    <property type="molecule type" value="Genomic_DNA"/>
</dbReference>
<evidence type="ECO:0000313" key="3">
    <source>
        <dbReference type="Proteomes" id="UP000070054"/>
    </source>
</evidence>
<organism evidence="2 3">
    <name type="scientific">Colletotrichum nymphaeae SA-01</name>
    <dbReference type="NCBI Taxonomy" id="1460502"/>
    <lineage>
        <taxon>Eukaryota</taxon>
        <taxon>Fungi</taxon>
        <taxon>Dikarya</taxon>
        <taxon>Ascomycota</taxon>
        <taxon>Pezizomycotina</taxon>
        <taxon>Sordariomycetes</taxon>
        <taxon>Hypocreomycetidae</taxon>
        <taxon>Glomerellales</taxon>
        <taxon>Glomerellaceae</taxon>
        <taxon>Colletotrichum</taxon>
        <taxon>Colletotrichum acutatum species complex</taxon>
    </lineage>
</organism>
<sequence length="476" mass="53899">MHLVPETVKSADLIEELMMERAALNASLDENNKKIAAAKEAFENEKQQDIKIEADTNKRIIPALNREPIELMANEHHVHRPAASSRTGSPMTTEYTNNIEGTNNVSPIKDTDDDCFWGHIPRASKDALSGLKGIKSEHLTLSDISSLGDTSVNRNSPLSYHSVSPSKETPVFDQALTSDNTAAFMAHIMHELKNELKKELQARVDGDFKRSIEERLIQELAQELTENVKGRLYYELREELKCILKRDITFKVKQDVKREMRLEIVSQLKYDIMEDVKGSVIAELKEIQNEVNNEMKNEIKEDVFNRIKVALTQDALDQLKDTMKGEIKNDVFKIVHDAQQAIGTTLAAKAEEHMLPAIRGAVPIIQECVVANLQDALDVYFKNQLSKEMDDAIKKKTGNDSQWMLSQIEALVPVIVAAEVTKVKDAMKIDLQKDVKAEIEEDFGQDMEGLARDVVQEELEVFETRTQPNVTYVYHM</sequence>
<keyword evidence="3" id="KW-1185">Reference proteome</keyword>